<dbReference type="InterPro" id="IPR005064">
    <property type="entry name" value="BUG"/>
</dbReference>
<accession>A0ABS6NRC0</accession>
<name>A0ABS6NRC0_9BURK</name>
<comment type="caution">
    <text evidence="2">The sequence shown here is derived from an EMBL/GenBank/DDBJ whole genome shotgun (WGS) entry which is preliminary data.</text>
</comment>
<protein>
    <submittedName>
        <fullName evidence="2">Tripartite tricarboxylate transporter substrate binding protein</fullName>
    </submittedName>
</protein>
<sequence length="309" mass="32827">MMAFSFCAQAAYPEKPIRIVVGFPPGQATDIIARLAAKKLEEGLNQPVIVENKPGAAGIIGTMDVVRAKPDGYTLLVGSSGTLSINPSLYGDLAYDPLKDLSPIAELSEVPLFLAVNANVPVNNAKEFVEMVKADPTKYNYGSAGSGVTSHLAMELLKHDLGLEMDHIPYKGSPAAVTDLVGGRVTAMVDTGPALIPMAQKGHIKILAVLSDKRVPAQPDVPTLKEAGLGDVLATAWVGLAAPKGTPDEVLQTLYQSLQNNWQSEDVDKVLNGLGSLSVLNSPEEFTRYIESEIKKWKVAVELSGAKVN</sequence>
<evidence type="ECO:0000256" key="1">
    <source>
        <dbReference type="ARBA" id="ARBA00006987"/>
    </source>
</evidence>
<evidence type="ECO:0000313" key="3">
    <source>
        <dbReference type="Proteomes" id="UP000722165"/>
    </source>
</evidence>
<organism evidence="2 3">
    <name type="scientific">Advenella alkanexedens</name>
    <dbReference type="NCBI Taxonomy" id="1481665"/>
    <lineage>
        <taxon>Bacteria</taxon>
        <taxon>Pseudomonadati</taxon>
        <taxon>Pseudomonadota</taxon>
        <taxon>Betaproteobacteria</taxon>
        <taxon>Burkholderiales</taxon>
        <taxon>Alcaligenaceae</taxon>
    </lineage>
</organism>
<dbReference type="EMBL" id="JAHSPR010000008">
    <property type="protein sequence ID" value="MBV4397751.1"/>
    <property type="molecule type" value="Genomic_DNA"/>
</dbReference>
<reference evidence="2 3" key="1">
    <citation type="submission" date="2021-06" db="EMBL/GenBank/DDBJ databases">
        <authorList>
            <person name="Lu T."/>
            <person name="Wang Q."/>
            <person name="Han X."/>
        </authorList>
    </citation>
    <scope>NUCLEOTIDE SEQUENCE [LARGE SCALE GENOMIC DNA]</scope>
    <source>
        <strain evidence="2 3">LAM0050</strain>
    </source>
</reference>
<gene>
    <name evidence="2" type="ORF">KU392_10885</name>
</gene>
<evidence type="ECO:0000313" key="2">
    <source>
        <dbReference type="EMBL" id="MBV4397751.1"/>
    </source>
</evidence>
<dbReference type="CDD" id="cd07012">
    <property type="entry name" value="PBP2_Bug_TTT"/>
    <property type="match status" value="1"/>
</dbReference>
<dbReference type="Proteomes" id="UP000722165">
    <property type="component" value="Unassembled WGS sequence"/>
</dbReference>
<proteinExistence type="inferred from homology"/>
<comment type="similarity">
    <text evidence="1">Belongs to the UPF0065 (bug) family.</text>
</comment>
<dbReference type="PIRSF" id="PIRSF017082">
    <property type="entry name" value="YflP"/>
    <property type="match status" value="1"/>
</dbReference>
<dbReference type="PANTHER" id="PTHR42928">
    <property type="entry name" value="TRICARBOXYLATE-BINDING PROTEIN"/>
    <property type="match status" value="1"/>
</dbReference>
<dbReference type="Pfam" id="PF03401">
    <property type="entry name" value="TctC"/>
    <property type="match status" value="1"/>
</dbReference>
<keyword evidence="3" id="KW-1185">Reference proteome</keyword>
<dbReference type="PANTHER" id="PTHR42928:SF5">
    <property type="entry name" value="BLR1237 PROTEIN"/>
    <property type="match status" value="1"/>
</dbReference>